<evidence type="ECO:0000313" key="2">
    <source>
        <dbReference type="Proteomes" id="UP000199642"/>
    </source>
</evidence>
<dbReference type="AlphaFoldDB" id="A0A1I2W2M1"/>
<organism evidence="1 2">
    <name type="scientific">Algoriphagus hitonicola</name>
    <dbReference type="NCBI Taxonomy" id="435880"/>
    <lineage>
        <taxon>Bacteria</taxon>
        <taxon>Pseudomonadati</taxon>
        <taxon>Bacteroidota</taxon>
        <taxon>Cytophagia</taxon>
        <taxon>Cytophagales</taxon>
        <taxon>Cyclobacteriaceae</taxon>
        <taxon>Algoriphagus</taxon>
    </lineage>
</organism>
<accession>A0A1I2W2M1</accession>
<evidence type="ECO:0000313" key="1">
    <source>
        <dbReference type="EMBL" id="SFG95542.1"/>
    </source>
</evidence>
<dbReference type="OrthoDB" id="978691at2"/>
<name>A0A1I2W2M1_9BACT</name>
<protein>
    <recommendedName>
        <fullName evidence="3">ABC transporter ATPase</fullName>
    </recommendedName>
</protein>
<reference evidence="2" key="1">
    <citation type="submission" date="2016-10" db="EMBL/GenBank/DDBJ databases">
        <authorList>
            <person name="Varghese N."/>
            <person name="Submissions S."/>
        </authorList>
    </citation>
    <scope>NUCLEOTIDE SEQUENCE [LARGE SCALE GENOMIC DNA]</scope>
    <source>
        <strain evidence="2">DSM 19315</strain>
    </source>
</reference>
<keyword evidence="2" id="KW-1185">Reference proteome</keyword>
<sequence>MFIPFAQMPENSRVWVYQAEREFSDKELQQIHQRLSQFCEGWNVHGNPLPTSYTILDQQLIVLAVDESGPGASGCSIDSSVRTLKELESQLQVNLTDSGKVSFKPAEGGKIQVTKALGIKSKIQAGEIQAETLVINPQVNSKMDLEKVWISAENSWLNKYFPN</sequence>
<dbReference type="RefSeq" id="WP_092793029.1">
    <property type="nucleotide sequence ID" value="NZ_FOPC01000011.1"/>
</dbReference>
<evidence type="ECO:0008006" key="3">
    <source>
        <dbReference type="Google" id="ProtNLM"/>
    </source>
</evidence>
<proteinExistence type="predicted"/>
<gene>
    <name evidence="1" type="ORF">SAMN04487988_111109</name>
</gene>
<dbReference type="STRING" id="435880.SAMN04487988_111109"/>
<dbReference type="EMBL" id="FOPC01000011">
    <property type="protein sequence ID" value="SFG95542.1"/>
    <property type="molecule type" value="Genomic_DNA"/>
</dbReference>
<dbReference type="Proteomes" id="UP000199642">
    <property type="component" value="Unassembled WGS sequence"/>
</dbReference>